<dbReference type="AlphaFoldDB" id="A0A158APZ9"/>
<protein>
    <submittedName>
        <fullName evidence="5">Methyltransferase type 12</fullName>
    </submittedName>
</protein>
<keyword evidence="1 5" id="KW-0489">Methyltransferase</keyword>
<dbReference type="InterPro" id="IPR029063">
    <property type="entry name" value="SAM-dependent_MTases_sf"/>
</dbReference>
<dbReference type="GO" id="GO:0008168">
    <property type="term" value="F:methyltransferase activity"/>
    <property type="evidence" value="ECO:0007669"/>
    <property type="project" value="UniProtKB-KW"/>
</dbReference>
<dbReference type="Proteomes" id="UP000054978">
    <property type="component" value="Unassembled WGS sequence"/>
</dbReference>
<evidence type="ECO:0000256" key="2">
    <source>
        <dbReference type="ARBA" id="ARBA00022679"/>
    </source>
</evidence>
<dbReference type="PANTHER" id="PTHR43464">
    <property type="entry name" value="METHYLTRANSFERASE"/>
    <property type="match status" value="1"/>
</dbReference>
<evidence type="ECO:0000256" key="1">
    <source>
        <dbReference type="ARBA" id="ARBA00022603"/>
    </source>
</evidence>
<evidence type="ECO:0000256" key="3">
    <source>
        <dbReference type="ARBA" id="ARBA00022691"/>
    </source>
</evidence>
<dbReference type="Pfam" id="PF13649">
    <property type="entry name" value="Methyltransf_25"/>
    <property type="match status" value="1"/>
</dbReference>
<evidence type="ECO:0000259" key="4">
    <source>
        <dbReference type="Pfam" id="PF13649"/>
    </source>
</evidence>
<comment type="caution">
    <text evidence="5">The sequence shown here is derived from an EMBL/GenBank/DDBJ whole genome shotgun (WGS) entry which is preliminary data.</text>
</comment>
<dbReference type="SUPFAM" id="SSF53335">
    <property type="entry name" value="S-adenosyl-L-methionine-dependent methyltransferases"/>
    <property type="match status" value="1"/>
</dbReference>
<keyword evidence="3" id="KW-0949">S-adenosyl-L-methionine</keyword>
<sequence>MPYSDPRLVALYDTLNPFAPDTAFYLALAETAGHVVDLGCGTGLLACELAKRGQRVTGIDPSPEMLRVARSRPGGDKVTWIEGDALALPFAGAADLLVMTGHVAQVFLDDAALLAALTAARRAVRPGGRIAFESRNPAARAWEDWTPDRSMRRIEAPDGSVVEVWQERREEPDPAATRRVAFTTRYRFMPKPGTSAVGETLSVTSELRFRTLDEWTRLLNRAGFARIDWYGDWSRAPVDETSRELIAVARRA</sequence>
<name>A0A158APZ9_9BURK</name>
<evidence type="ECO:0000313" key="6">
    <source>
        <dbReference type="Proteomes" id="UP000054978"/>
    </source>
</evidence>
<dbReference type="STRING" id="1777144.AWB83_02173"/>
<evidence type="ECO:0000313" key="5">
    <source>
        <dbReference type="EMBL" id="SAK59825.1"/>
    </source>
</evidence>
<proteinExistence type="predicted"/>
<gene>
    <name evidence="5" type="ORF">AWB83_02173</name>
</gene>
<dbReference type="PANTHER" id="PTHR43464:SF19">
    <property type="entry name" value="UBIQUINONE BIOSYNTHESIS O-METHYLTRANSFERASE, MITOCHONDRIAL"/>
    <property type="match status" value="1"/>
</dbReference>
<dbReference type="EMBL" id="FCOB02000008">
    <property type="protein sequence ID" value="SAK59825.1"/>
    <property type="molecule type" value="Genomic_DNA"/>
</dbReference>
<dbReference type="OrthoDB" id="9811589at2"/>
<keyword evidence="6" id="KW-1185">Reference proteome</keyword>
<reference evidence="5" key="1">
    <citation type="submission" date="2016-01" db="EMBL/GenBank/DDBJ databases">
        <authorList>
            <person name="Peeters C."/>
        </authorList>
    </citation>
    <scope>NUCLEOTIDE SEQUENCE [LARGE SCALE GENOMIC DNA]</scope>
    <source>
        <strain evidence="5">LMG 29326</strain>
    </source>
</reference>
<dbReference type="Gene3D" id="3.40.50.150">
    <property type="entry name" value="Vaccinia Virus protein VP39"/>
    <property type="match status" value="1"/>
</dbReference>
<organism evidence="5 6">
    <name type="scientific">Caballeronia ptereochthonis</name>
    <dbReference type="NCBI Taxonomy" id="1777144"/>
    <lineage>
        <taxon>Bacteria</taxon>
        <taxon>Pseudomonadati</taxon>
        <taxon>Pseudomonadota</taxon>
        <taxon>Betaproteobacteria</taxon>
        <taxon>Burkholderiales</taxon>
        <taxon>Burkholderiaceae</taxon>
        <taxon>Caballeronia</taxon>
    </lineage>
</organism>
<dbReference type="CDD" id="cd02440">
    <property type="entry name" value="AdoMet_MTases"/>
    <property type="match status" value="1"/>
</dbReference>
<dbReference type="InterPro" id="IPR041698">
    <property type="entry name" value="Methyltransf_25"/>
</dbReference>
<accession>A0A158APZ9</accession>
<dbReference type="RefSeq" id="WP_087045114.1">
    <property type="nucleotide sequence ID" value="NZ_FCOB02000008.1"/>
</dbReference>
<keyword evidence="2" id="KW-0808">Transferase</keyword>
<feature type="domain" description="Methyltransferase" evidence="4">
    <location>
        <begin position="35"/>
        <end position="128"/>
    </location>
</feature>
<dbReference type="GO" id="GO:0032259">
    <property type="term" value="P:methylation"/>
    <property type="evidence" value="ECO:0007669"/>
    <property type="project" value="UniProtKB-KW"/>
</dbReference>